<dbReference type="PANTHER" id="PTHR40644">
    <property type="entry name" value="UPF0653 PROTEIN C607.02C"/>
    <property type="match status" value="1"/>
</dbReference>
<feature type="compositionally biased region" description="Basic and acidic residues" evidence="1">
    <location>
        <begin position="95"/>
        <end position="108"/>
    </location>
</feature>
<feature type="compositionally biased region" description="Basic residues" evidence="1">
    <location>
        <begin position="34"/>
        <end position="45"/>
    </location>
</feature>
<feature type="compositionally biased region" description="Acidic residues" evidence="1">
    <location>
        <begin position="154"/>
        <end position="166"/>
    </location>
</feature>
<comment type="caution">
    <text evidence="2">The sequence shown here is derived from an EMBL/GenBank/DDBJ whole genome shotgun (WGS) entry which is preliminary data.</text>
</comment>
<feature type="compositionally biased region" description="Basic and acidic residues" evidence="1">
    <location>
        <begin position="119"/>
        <end position="128"/>
    </location>
</feature>
<feature type="compositionally biased region" description="Basic and acidic residues" evidence="1">
    <location>
        <begin position="137"/>
        <end position="153"/>
    </location>
</feature>
<proteinExistence type="predicted"/>
<evidence type="ECO:0000256" key="1">
    <source>
        <dbReference type="SAM" id="MobiDB-lite"/>
    </source>
</evidence>
<name>A0ABR3GHT5_9PEZI</name>
<feature type="compositionally biased region" description="Polar residues" evidence="1">
    <location>
        <begin position="24"/>
        <end position="33"/>
    </location>
</feature>
<accession>A0ABR3GHT5</accession>
<feature type="region of interest" description="Disordered" evidence="1">
    <location>
        <begin position="1"/>
        <end position="215"/>
    </location>
</feature>
<evidence type="ECO:0000313" key="2">
    <source>
        <dbReference type="EMBL" id="KAL0635504.1"/>
    </source>
</evidence>
<dbReference type="EMBL" id="JBBBZM010000068">
    <property type="protein sequence ID" value="KAL0635504.1"/>
    <property type="molecule type" value="Genomic_DNA"/>
</dbReference>
<feature type="compositionally biased region" description="Basic residues" evidence="1">
    <location>
        <begin position="170"/>
        <end position="179"/>
    </location>
</feature>
<gene>
    <name evidence="2" type="ORF">Q9L58_005552</name>
</gene>
<organism evidence="2 3">
    <name type="scientific">Discina gigas</name>
    <dbReference type="NCBI Taxonomy" id="1032678"/>
    <lineage>
        <taxon>Eukaryota</taxon>
        <taxon>Fungi</taxon>
        <taxon>Dikarya</taxon>
        <taxon>Ascomycota</taxon>
        <taxon>Pezizomycotina</taxon>
        <taxon>Pezizomycetes</taxon>
        <taxon>Pezizales</taxon>
        <taxon>Discinaceae</taxon>
        <taxon>Discina</taxon>
    </lineage>
</organism>
<evidence type="ECO:0000313" key="3">
    <source>
        <dbReference type="Proteomes" id="UP001447188"/>
    </source>
</evidence>
<dbReference type="Proteomes" id="UP001447188">
    <property type="component" value="Unassembled WGS sequence"/>
</dbReference>
<protein>
    <submittedName>
        <fullName evidence="2">Uncharacterized protein</fullName>
    </submittedName>
</protein>
<reference evidence="2 3" key="1">
    <citation type="submission" date="2024-02" db="EMBL/GenBank/DDBJ databases">
        <title>Discinaceae phylogenomics.</title>
        <authorList>
            <person name="Dirks A.C."/>
            <person name="James T.Y."/>
        </authorList>
    </citation>
    <scope>NUCLEOTIDE SEQUENCE [LARGE SCALE GENOMIC DNA]</scope>
    <source>
        <strain evidence="2 3">ACD0624</strain>
    </source>
</reference>
<dbReference type="PANTHER" id="PTHR40644:SF1">
    <property type="entry name" value="UPF0653 PROTEIN C607.02C"/>
    <property type="match status" value="1"/>
</dbReference>
<keyword evidence="3" id="KW-1185">Reference proteome</keyword>
<sequence>MPNKRRRAKNAPALDFELEPTALAKTSNLSSTKSRLHERRKRKPNTRTFENEDDTPKAFARLMAFASGARKLPKGLDNGIDRKTQSGKNKKRKRTAEEVPKPKLEPDTKSSLSIQPGETLHEFNRRVDASLPVQIKLAREPRKPKKKPEPVVEKEEEEEGDYDDGEGGGGKRRRGKNKGGGRGASPDPWAGLAERREAPKFGDVAAQPPSLAKPKAVLHSRGITNVGGVPKNAGSLAKREGLAVERKGVVEAYRRMMEGKRGQA</sequence>